<evidence type="ECO:0000313" key="3">
    <source>
        <dbReference type="Proteomes" id="UP000008291"/>
    </source>
</evidence>
<dbReference type="RefSeq" id="WP_011310816.1">
    <property type="nucleotide sequence ID" value="NC_007404.1"/>
</dbReference>
<dbReference type="Pfam" id="PF00535">
    <property type="entry name" value="Glycos_transf_2"/>
    <property type="match status" value="1"/>
</dbReference>
<sequence>MSEPKPAWPVAVFAHNEARNIVACLDSLQGASHPIDCHVLANACSDDTEALVRDYAERHPNVHLASIALGDKANAWNVFVHELAPAGAPYYFFIDGDVRATPGSLDALAHQLARHADANGASALPCSGRGVEAFRRDMLKDRGVAGNLYALRGSFVDRIRERGIAMPVGTIGEDALMGAMLKWDLRGDTRWDDSKVVVAEAAGFTFDSVSPWRSREWRKYFRRRVRYSVRAYQNRMLGRAIQPAGFEALPRHVRELYRRYPELLSVGWRGVDTVFDWFAVREIKASR</sequence>
<dbReference type="AlphaFoldDB" id="Q3SLZ6"/>
<protein>
    <recommendedName>
        <fullName evidence="1">Glycosyltransferase 2-like domain-containing protein</fullName>
    </recommendedName>
</protein>
<dbReference type="InterPro" id="IPR001173">
    <property type="entry name" value="Glyco_trans_2-like"/>
</dbReference>
<dbReference type="STRING" id="292415.Tbd_0303"/>
<dbReference type="eggNOG" id="COG1215">
    <property type="taxonomic scope" value="Bacteria"/>
</dbReference>
<evidence type="ECO:0000259" key="1">
    <source>
        <dbReference type="Pfam" id="PF00535"/>
    </source>
</evidence>
<evidence type="ECO:0000313" key="2">
    <source>
        <dbReference type="EMBL" id="AAZ96256.1"/>
    </source>
</evidence>
<reference evidence="2 3" key="1">
    <citation type="journal article" date="2006" name="J. Bacteriol.">
        <title>The genome sequence of the obligately chemolithoautotrophic, facultatively anaerobic bacterium Thiobacillus denitrificans.</title>
        <authorList>
            <person name="Beller H.R."/>
            <person name="Chain P.S."/>
            <person name="Letain T.E."/>
            <person name="Chakicherla A."/>
            <person name="Larimer F.W."/>
            <person name="Richardson P.M."/>
            <person name="Coleman M.A."/>
            <person name="Wood A.P."/>
            <person name="Kelly D.P."/>
        </authorList>
    </citation>
    <scope>NUCLEOTIDE SEQUENCE [LARGE SCALE GENOMIC DNA]</scope>
    <source>
        <strain evidence="2 3">ATCC 25259</strain>
    </source>
</reference>
<proteinExistence type="predicted"/>
<organism evidence="2 3">
    <name type="scientific">Thiobacillus denitrificans (strain ATCC 25259 / T1)</name>
    <dbReference type="NCBI Taxonomy" id="292415"/>
    <lineage>
        <taxon>Bacteria</taxon>
        <taxon>Pseudomonadati</taxon>
        <taxon>Pseudomonadota</taxon>
        <taxon>Betaproteobacteria</taxon>
        <taxon>Nitrosomonadales</taxon>
        <taxon>Thiobacillaceae</taxon>
        <taxon>Thiobacillus</taxon>
    </lineage>
</organism>
<keyword evidence="3" id="KW-1185">Reference proteome</keyword>
<dbReference type="InterPro" id="IPR029044">
    <property type="entry name" value="Nucleotide-diphossugar_trans"/>
</dbReference>
<dbReference type="OrthoDB" id="7248516at2"/>
<dbReference type="KEGG" id="tbd:Tbd_0303"/>
<dbReference type="SUPFAM" id="SSF53448">
    <property type="entry name" value="Nucleotide-diphospho-sugar transferases"/>
    <property type="match status" value="1"/>
</dbReference>
<dbReference type="EMBL" id="CP000116">
    <property type="protein sequence ID" value="AAZ96256.1"/>
    <property type="molecule type" value="Genomic_DNA"/>
</dbReference>
<feature type="domain" description="Glycosyltransferase 2-like" evidence="1">
    <location>
        <begin position="10"/>
        <end position="138"/>
    </location>
</feature>
<dbReference type="HOGENOM" id="CLU_081767_0_0_4"/>
<gene>
    <name evidence="2" type="ordered locus">Tbd_0303</name>
</gene>
<dbReference type="CAZy" id="GT2">
    <property type="family name" value="Glycosyltransferase Family 2"/>
</dbReference>
<dbReference type="Proteomes" id="UP000008291">
    <property type="component" value="Chromosome"/>
</dbReference>
<dbReference type="Gene3D" id="3.90.550.10">
    <property type="entry name" value="Spore Coat Polysaccharide Biosynthesis Protein SpsA, Chain A"/>
    <property type="match status" value="1"/>
</dbReference>
<name>Q3SLZ6_THIDA</name>
<accession>Q3SLZ6</accession>
<dbReference type="CDD" id="cd00761">
    <property type="entry name" value="Glyco_tranf_GTA_type"/>
    <property type="match status" value="1"/>
</dbReference>